<dbReference type="Proteomes" id="UP001339911">
    <property type="component" value="Unassembled WGS sequence"/>
</dbReference>
<dbReference type="RefSeq" id="WP_331211253.1">
    <property type="nucleotide sequence ID" value="NZ_JAZGQL010000033.1"/>
</dbReference>
<protein>
    <submittedName>
        <fullName evidence="3">PrsW family intramembrane metalloprotease</fullName>
    </submittedName>
</protein>
<feature type="compositionally biased region" description="Pro residues" evidence="1">
    <location>
        <begin position="479"/>
        <end position="512"/>
    </location>
</feature>
<dbReference type="PANTHER" id="PTHR36844:SF1">
    <property type="entry name" value="PROTEASE PRSW"/>
    <property type="match status" value="1"/>
</dbReference>
<evidence type="ECO:0000313" key="4">
    <source>
        <dbReference type="Proteomes" id="UP001339911"/>
    </source>
</evidence>
<reference evidence="3 4" key="1">
    <citation type="submission" date="2024-01" db="EMBL/GenBank/DDBJ databases">
        <title>Genome insights into Plantactinospora veratri sp. nov.</title>
        <authorList>
            <person name="Wang L."/>
        </authorList>
    </citation>
    <scope>NUCLEOTIDE SEQUENCE [LARGE SCALE GENOMIC DNA]</scope>
    <source>
        <strain evidence="3 4">NEAU-FHS4</strain>
    </source>
</reference>
<evidence type="ECO:0000256" key="2">
    <source>
        <dbReference type="SAM" id="Phobius"/>
    </source>
</evidence>
<name>A0ABU7SMS5_9ACTN</name>
<dbReference type="EMBL" id="JAZGQL010000033">
    <property type="protein sequence ID" value="MEE6311244.1"/>
    <property type="molecule type" value="Genomic_DNA"/>
</dbReference>
<keyword evidence="2" id="KW-1133">Transmembrane helix</keyword>
<dbReference type="PANTHER" id="PTHR36844">
    <property type="entry name" value="PROTEASE PRSW"/>
    <property type="match status" value="1"/>
</dbReference>
<feature type="transmembrane region" description="Helical" evidence="2">
    <location>
        <begin position="147"/>
        <end position="167"/>
    </location>
</feature>
<feature type="transmembrane region" description="Helical" evidence="2">
    <location>
        <begin position="258"/>
        <end position="278"/>
    </location>
</feature>
<feature type="transmembrane region" description="Helical" evidence="2">
    <location>
        <begin position="80"/>
        <end position="100"/>
    </location>
</feature>
<feature type="region of interest" description="Disordered" evidence="1">
    <location>
        <begin position="1"/>
        <end position="26"/>
    </location>
</feature>
<comment type="caution">
    <text evidence="3">The sequence shown here is derived from an EMBL/GenBank/DDBJ whole genome shotgun (WGS) entry which is preliminary data.</text>
</comment>
<keyword evidence="3" id="KW-0482">Metalloprotease</keyword>
<feature type="region of interest" description="Disordered" evidence="1">
    <location>
        <begin position="472"/>
        <end position="512"/>
    </location>
</feature>
<feature type="transmembrane region" description="Helical" evidence="2">
    <location>
        <begin position="107"/>
        <end position="127"/>
    </location>
</feature>
<evidence type="ECO:0000256" key="1">
    <source>
        <dbReference type="SAM" id="MobiDB-lite"/>
    </source>
</evidence>
<evidence type="ECO:0000313" key="3">
    <source>
        <dbReference type="EMBL" id="MEE6311244.1"/>
    </source>
</evidence>
<gene>
    <name evidence="3" type="ORF">V1634_30890</name>
</gene>
<keyword evidence="3" id="KW-0378">Hydrolase</keyword>
<dbReference type="InterPro" id="IPR026898">
    <property type="entry name" value="PrsW"/>
</dbReference>
<proteinExistence type="predicted"/>
<organism evidence="3 4">
    <name type="scientific">Plantactinospora veratri</name>
    <dbReference type="NCBI Taxonomy" id="1436122"/>
    <lineage>
        <taxon>Bacteria</taxon>
        <taxon>Bacillati</taxon>
        <taxon>Actinomycetota</taxon>
        <taxon>Actinomycetes</taxon>
        <taxon>Micromonosporales</taxon>
        <taxon>Micromonosporaceae</taxon>
        <taxon>Plantactinospora</taxon>
    </lineage>
</organism>
<sequence>MADTPPGTAAPQPPSPTPPWPPAPSGQFPPPAFGLPEVAAPERRSLARLLTMIGAIALIVVCAVLMAWELVSPAGVTPPLIGLGAAALPVPVLVACFLWLDRYDPEPVKYLAFCLGWGAAVSTFAALRTNTFAADTLQLPLPVVGVLVAPFIEELTKALGPLLLLLYQRRKWSGITDGIVYCGLSAVGFAMVENILYFGLHGYAEGVDQYGPATGAQNVFGIFILRVLISGFAHPLFTSMTGIGLGIAVRSASRPIRILAPLAGLLLAMMLHGAWNLAATLTQLSGEPLILLYSYLGLMVPIFLGVVGLAVWVRSWEGRLTQRRLPDYVSTGWLTPPELAALGTLGRRHAARRWARRIAGEEGAKAMRALQISATRLALLRDGLVRGLERRPAQLARKLDEERRLLDAIQAARRVFVGRDPQAPAGIWDGSRYHLSFPDGSRRTLPAPAEPVVPIPVVLVAPPRPPAPVYPAPGYGPYGGPPASYPGAPGPYGGPPAPGSGPVGPWPGPYRR</sequence>
<dbReference type="GO" id="GO:0008237">
    <property type="term" value="F:metallopeptidase activity"/>
    <property type="evidence" value="ECO:0007669"/>
    <property type="project" value="UniProtKB-KW"/>
</dbReference>
<keyword evidence="2" id="KW-0472">Membrane</keyword>
<feature type="transmembrane region" description="Helical" evidence="2">
    <location>
        <begin position="49"/>
        <end position="68"/>
    </location>
</feature>
<keyword evidence="4" id="KW-1185">Reference proteome</keyword>
<keyword evidence="2" id="KW-0812">Transmembrane</keyword>
<keyword evidence="3" id="KW-0645">Protease</keyword>
<feature type="compositionally biased region" description="Pro residues" evidence="1">
    <location>
        <begin position="11"/>
        <end position="26"/>
    </location>
</feature>
<accession>A0ABU7SMS5</accession>
<feature type="transmembrane region" description="Helical" evidence="2">
    <location>
        <begin position="290"/>
        <end position="313"/>
    </location>
</feature>
<dbReference type="Pfam" id="PF13367">
    <property type="entry name" value="PrsW-protease"/>
    <property type="match status" value="1"/>
</dbReference>
<feature type="compositionally biased region" description="Low complexity" evidence="1">
    <location>
        <begin position="1"/>
        <end position="10"/>
    </location>
</feature>
<feature type="transmembrane region" description="Helical" evidence="2">
    <location>
        <begin position="179"/>
        <end position="199"/>
    </location>
</feature>